<organism evidence="6 7">
    <name type="scientific">Paenibacillus lignilyticus</name>
    <dbReference type="NCBI Taxonomy" id="1172615"/>
    <lineage>
        <taxon>Bacteria</taxon>
        <taxon>Bacillati</taxon>
        <taxon>Bacillota</taxon>
        <taxon>Bacilli</taxon>
        <taxon>Bacillales</taxon>
        <taxon>Paenibacillaceae</taxon>
        <taxon>Paenibacillus</taxon>
    </lineage>
</organism>
<dbReference type="InterPro" id="IPR017853">
    <property type="entry name" value="GH"/>
</dbReference>
<protein>
    <recommendedName>
        <fullName evidence="5">GH26 domain-containing protein</fullName>
    </recommendedName>
</protein>
<evidence type="ECO:0000256" key="4">
    <source>
        <dbReference type="PROSITE-ProRule" id="PRU01100"/>
    </source>
</evidence>
<feature type="active site" description="Nucleophile" evidence="4">
    <location>
        <position position="356"/>
    </location>
</feature>
<gene>
    <name evidence="6" type="ORF">I8J30_27305</name>
</gene>
<dbReference type="Gene3D" id="3.20.20.80">
    <property type="entry name" value="Glycosidases"/>
    <property type="match status" value="1"/>
</dbReference>
<comment type="caution">
    <text evidence="6">The sequence shown here is derived from an EMBL/GenBank/DDBJ whole genome shotgun (WGS) entry which is preliminary data.</text>
</comment>
<comment type="similarity">
    <text evidence="1 4">Belongs to the glycosyl hydrolase 26 family.</text>
</comment>
<name>A0ABS5CKM1_9BACL</name>
<dbReference type="SUPFAM" id="SSF51445">
    <property type="entry name" value="(Trans)glycosidases"/>
    <property type="match status" value="1"/>
</dbReference>
<keyword evidence="3 4" id="KW-0326">Glycosidase</keyword>
<evidence type="ECO:0000313" key="7">
    <source>
        <dbReference type="Proteomes" id="UP000673394"/>
    </source>
</evidence>
<dbReference type="InterPro" id="IPR000805">
    <property type="entry name" value="Glyco_hydro_26"/>
</dbReference>
<dbReference type="SUPFAM" id="SSF48452">
    <property type="entry name" value="TPR-like"/>
    <property type="match status" value="1"/>
</dbReference>
<dbReference type="PANTHER" id="PTHR40079:SF4">
    <property type="entry name" value="GH26 DOMAIN-CONTAINING PROTEIN-RELATED"/>
    <property type="match status" value="1"/>
</dbReference>
<evidence type="ECO:0000256" key="1">
    <source>
        <dbReference type="ARBA" id="ARBA00007754"/>
    </source>
</evidence>
<feature type="active site" description="Proton donor" evidence="4">
    <location>
        <position position="249"/>
    </location>
</feature>
<dbReference type="Proteomes" id="UP000673394">
    <property type="component" value="Unassembled WGS sequence"/>
</dbReference>
<dbReference type="Gene3D" id="1.25.40.10">
    <property type="entry name" value="Tetratricopeptide repeat domain"/>
    <property type="match status" value="1"/>
</dbReference>
<sequence length="529" mass="59226">MMVALFTIIVAFTTFHTYEAQAMDVWGIFKQAQKLDQQGKYAEAIAKYNQIAPEFLKKKEYGNAAGMYRRIGDDYAKLKKYDDAVTNWDKEAEYTGKANMTQMSIAAKRKADQLRSSARLFVETTASALGSTNTHGAIFEPKNGAYIGAYAELDPAVHNSKTAKPFYTDGFPALTGKGHAAYLIYFTYGKPLSSIKSHIDHAREAGVALQLGIQPLKGLGEVQDDAYLRQLARDIAASGVNVFLRFANEMNGDWVPWHETNPKNYIEKFRIVAKVFHEEAPDNVAMVWAPDRSPEYSINDYYPGDDAVDWVGVSLYTIFNPTLDPLKQGEDRSSHLEKFDYIYKQYASRKPVYISEGGVAYMYPEKKQDKTDWAVYKMKEFYASLPMLYPKVKAVFWFDSNHDASARIKYYMLSANQKLLEGYKQSVANPFYLSGLGDESPVAYKPINAASPVPASTQKISAYVKTWSPTISKVTYTIGGKTVATVTSLPWTAQIDFAPYKGKKIDVVVKAFDSKNALVTTQKVAVAVK</sequence>
<proteinExistence type="inferred from homology"/>
<dbReference type="Gene3D" id="2.60.40.10">
    <property type="entry name" value="Immunoglobulins"/>
    <property type="match status" value="1"/>
</dbReference>
<dbReference type="InterPro" id="IPR022790">
    <property type="entry name" value="GH26_dom"/>
</dbReference>
<reference evidence="6 7" key="1">
    <citation type="submission" date="2021-04" db="EMBL/GenBank/DDBJ databases">
        <title>Paenibacillus sp. DLE-14 whole genome sequence.</title>
        <authorList>
            <person name="Ham Y.J."/>
        </authorList>
    </citation>
    <scope>NUCLEOTIDE SEQUENCE [LARGE SCALE GENOMIC DNA]</scope>
    <source>
        <strain evidence="6 7">DLE-14</strain>
    </source>
</reference>
<keyword evidence="2 4" id="KW-0378">Hydrolase</keyword>
<dbReference type="EMBL" id="JAGKSP010000018">
    <property type="protein sequence ID" value="MBP3966418.1"/>
    <property type="molecule type" value="Genomic_DNA"/>
</dbReference>
<keyword evidence="7" id="KW-1185">Reference proteome</keyword>
<dbReference type="InterPro" id="IPR011990">
    <property type="entry name" value="TPR-like_helical_dom_sf"/>
</dbReference>
<evidence type="ECO:0000256" key="3">
    <source>
        <dbReference type="ARBA" id="ARBA00023295"/>
    </source>
</evidence>
<dbReference type="PANTHER" id="PTHR40079">
    <property type="entry name" value="MANNAN ENDO-1,4-BETA-MANNOSIDASE E-RELATED"/>
    <property type="match status" value="1"/>
</dbReference>
<evidence type="ECO:0000256" key="2">
    <source>
        <dbReference type="ARBA" id="ARBA00022801"/>
    </source>
</evidence>
<evidence type="ECO:0000313" key="6">
    <source>
        <dbReference type="EMBL" id="MBP3966418.1"/>
    </source>
</evidence>
<feature type="domain" description="GH26" evidence="5">
    <location>
        <begin position="123"/>
        <end position="423"/>
    </location>
</feature>
<evidence type="ECO:0000259" key="5">
    <source>
        <dbReference type="PROSITE" id="PS51764"/>
    </source>
</evidence>
<dbReference type="PROSITE" id="PS51764">
    <property type="entry name" value="GH26"/>
    <property type="match status" value="1"/>
</dbReference>
<accession>A0ABS5CKM1</accession>
<dbReference type="Pfam" id="PF02156">
    <property type="entry name" value="Glyco_hydro_26"/>
    <property type="match status" value="1"/>
</dbReference>
<dbReference type="InterPro" id="IPR013783">
    <property type="entry name" value="Ig-like_fold"/>
</dbReference>